<keyword evidence="1" id="KW-0175">Coiled coil</keyword>
<evidence type="ECO:0000313" key="4">
    <source>
        <dbReference type="Proteomes" id="UP000824239"/>
    </source>
</evidence>
<keyword evidence="2" id="KW-0472">Membrane</keyword>
<reference evidence="3" key="2">
    <citation type="journal article" date="2021" name="PeerJ">
        <title>Extensive microbial diversity within the chicken gut microbiome revealed by metagenomics and culture.</title>
        <authorList>
            <person name="Gilroy R."/>
            <person name="Ravi A."/>
            <person name="Getino M."/>
            <person name="Pursley I."/>
            <person name="Horton D.L."/>
            <person name="Alikhan N.F."/>
            <person name="Baker D."/>
            <person name="Gharbi K."/>
            <person name="Hall N."/>
            <person name="Watson M."/>
            <person name="Adriaenssens E.M."/>
            <person name="Foster-Nyarko E."/>
            <person name="Jarju S."/>
            <person name="Secka A."/>
            <person name="Antonio M."/>
            <person name="Oren A."/>
            <person name="Chaudhuri R.R."/>
            <person name="La Ragione R."/>
            <person name="Hildebrand F."/>
            <person name="Pallen M.J."/>
        </authorList>
    </citation>
    <scope>NUCLEOTIDE SEQUENCE</scope>
    <source>
        <strain evidence="3">ChiBcec15-4380</strain>
    </source>
</reference>
<evidence type="ECO:0000313" key="3">
    <source>
        <dbReference type="EMBL" id="HIR51649.1"/>
    </source>
</evidence>
<dbReference type="EMBL" id="DVHE01000080">
    <property type="protein sequence ID" value="HIR51649.1"/>
    <property type="molecule type" value="Genomic_DNA"/>
</dbReference>
<name>A0A9D1DJC3_9FIRM</name>
<dbReference type="Pfam" id="PF06541">
    <property type="entry name" value="ABC_trans_CmpB"/>
    <property type="match status" value="1"/>
</dbReference>
<feature type="transmembrane region" description="Helical" evidence="2">
    <location>
        <begin position="65"/>
        <end position="85"/>
    </location>
</feature>
<reference evidence="3" key="1">
    <citation type="submission" date="2020-10" db="EMBL/GenBank/DDBJ databases">
        <authorList>
            <person name="Gilroy R."/>
        </authorList>
    </citation>
    <scope>NUCLEOTIDE SEQUENCE</scope>
    <source>
        <strain evidence="3">ChiBcec15-4380</strain>
    </source>
</reference>
<comment type="caution">
    <text evidence="3">The sequence shown here is derived from an EMBL/GenBank/DDBJ whole genome shotgun (WGS) entry which is preliminary data.</text>
</comment>
<feature type="transmembrane region" description="Helical" evidence="2">
    <location>
        <begin position="105"/>
        <end position="125"/>
    </location>
</feature>
<evidence type="ECO:0000256" key="1">
    <source>
        <dbReference type="SAM" id="Coils"/>
    </source>
</evidence>
<dbReference type="AlphaFoldDB" id="A0A9D1DJC3"/>
<gene>
    <name evidence="3" type="ORF">IAA53_10340</name>
</gene>
<feature type="coiled-coil region" evidence="1">
    <location>
        <begin position="200"/>
        <end position="238"/>
    </location>
</feature>
<keyword evidence="2" id="KW-0812">Transmembrane</keyword>
<dbReference type="InterPro" id="IPR010540">
    <property type="entry name" value="CmpB_TMEM229"/>
</dbReference>
<accession>A0A9D1DJC3</accession>
<feature type="transmembrane region" description="Helical" evidence="2">
    <location>
        <begin position="145"/>
        <end position="167"/>
    </location>
</feature>
<evidence type="ECO:0000256" key="2">
    <source>
        <dbReference type="SAM" id="Phobius"/>
    </source>
</evidence>
<organism evidence="3 4">
    <name type="scientific">Candidatus Avoscillospira avicola</name>
    <dbReference type="NCBI Taxonomy" id="2840706"/>
    <lineage>
        <taxon>Bacteria</taxon>
        <taxon>Bacillati</taxon>
        <taxon>Bacillota</taxon>
        <taxon>Clostridia</taxon>
        <taxon>Eubacteriales</taxon>
        <taxon>Oscillospiraceae</taxon>
        <taxon>Oscillospiraceae incertae sedis</taxon>
        <taxon>Candidatus Avoscillospira</taxon>
    </lineage>
</organism>
<proteinExistence type="predicted"/>
<feature type="transmembrane region" description="Helical" evidence="2">
    <location>
        <begin position="6"/>
        <end position="27"/>
    </location>
</feature>
<protein>
    <submittedName>
        <fullName evidence="3">ABC transporter permease</fullName>
    </submittedName>
</protein>
<sequence>MEQLYLWLWIFFLYAFLGWCSEVVFAAVKTGKFVNRGYLLGPVCPIYGMGVALVLWALAPLEGNLLVLYFGSVLITSALEFLLGWISEKLLHQRLWDYSNMPFNICGHVCLAFSLVWGFACLLVVRVFHPVLMGLVALIPHLVGWILLAVFSAAFLTDLILTTAAALKLPRQIRAVEDMEKLLRSISDNIGESLYSGVTKLELEERKEEFQAKMEARNAKNEALRRELEEKIAAYRASVGKNRTYHRLVKAFPHLREERHHRRLEELRAYMARRNQEKQESEEHKQ</sequence>
<keyword evidence="2" id="KW-1133">Transmembrane helix</keyword>
<dbReference type="Proteomes" id="UP000824239">
    <property type="component" value="Unassembled WGS sequence"/>
</dbReference>
<feature type="transmembrane region" description="Helical" evidence="2">
    <location>
        <begin position="39"/>
        <end position="59"/>
    </location>
</feature>